<proteinExistence type="predicted"/>
<dbReference type="EMBL" id="CAJNIZ010004939">
    <property type="protein sequence ID" value="CAE7237416.1"/>
    <property type="molecule type" value="Genomic_DNA"/>
</dbReference>
<accession>A0A812KWD7</accession>
<reference evidence="1" key="1">
    <citation type="submission" date="2021-02" db="EMBL/GenBank/DDBJ databases">
        <authorList>
            <person name="Dougan E. K."/>
            <person name="Rhodes N."/>
            <person name="Thang M."/>
            <person name="Chan C."/>
        </authorList>
    </citation>
    <scope>NUCLEOTIDE SEQUENCE</scope>
</reference>
<organism evidence="1 2">
    <name type="scientific">Symbiodinium pilosum</name>
    <name type="common">Dinoflagellate</name>
    <dbReference type="NCBI Taxonomy" id="2952"/>
    <lineage>
        <taxon>Eukaryota</taxon>
        <taxon>Sar</taxon>
        <taxon>Alveolata</taxon>
        <taxon>Dinophyceae</taxon>
        <taxon>Suessiales</taxon>
        <taxon>Symbiodiniaceae</taxon>
        <taxon>Symbiodinium</taxon>
    </lineage>
</organism>
<evidence type="ECO:0000313" key="2">
    <source>
        <dbReference type="Proteomes" id="UP000649617"/>
    </source>
</evidence>
<keyword evidence="2" id="KW-1185">Reference proteome</keyword>
<evidence type="ECO:0000313" key="1">
    <source>
        <dbReference type="EMBL" id="CAE7237416.1"/>
    </source>
</evidence>
<sequence length="178" mass="19337">VCLGCSSKNACHGPRLGRPFAPMPLRPASLLGGNRNVFGLGDSATEATSSWTSMTFPTQCRASKFLFPACEVASTDTAVEPRHSQQLATCFGVGEAAAGLRSASDFLFSIDSGRAWDQFQELFKTPAVLAKYDKDFEYWVAEATDANNDLNRAKELLQQALQNQAPQPEDEQVVVDQD</sequence>
<comment type="caution">
    <text evidence="1">The sequence shown here is derived from an EMBL/GenBank/DDBJ whole genome shotgun (WGS) entry which is preliminary data.</text>
</comment>
<protein>
    <submittedName>
        <fullName evidence="1">GrpE protein</fullName>
    </submittedName>
</protein>
<name>A0A812KWD7_SYMPI</name>
<gene>
    <name evidence="1" type="primary">grpE</name>
    <name evidence="1" type="ORF">SPIL2461_LOCUS3917</name>
</gene>
<feature type="non-terminal residue" evidence="1">
    <location>
        <position position="1"/>
    </location>
</feature>
<dbReference type="Proteomes" id="UP000649617">
    <property type="component" value="Unassembled WGS sequence"/>
</dbReference>
<dbReference type="AlphaFoldDB" id="A0A812KWD7"/>